<protein>
    <submittedName>
        <fullName evidence="1">Beta-D-xylosidase 2 isoform X2</fullName>
    </submittedName>
</protein>
<dbReference type="Proteomes" id="UP001233172">
    <property type="component" value="Unassembled WGS sequence"/>
</dbReference>
<accession>A0AAD8BME1</accession>
<name>A0AAD8BME1_BIOPF</name>
<evidence type="ECO:0000313" key="1">
    <source>
        <dbReference type="EMBL" id="KAK0057266.1"/>
    </source>
</evidence>
<proteinExistence type="predicted"/>
<dbReference type="EMBL" id="JASAOG010000056">
    <property type="protein sequence ID" value="KAK0057266.1"/>
    <property type="molecule type" value="Genomic_DNA"/>
</dbReference>
<organism evidence="1 2">
    <name type="scientific">Biomphalaria pfeifferi</name>
    <name type="common">Bloodfluke planorb</name>
    <name type="synonym">Freshwater snail</name>
    <dbReference type="NCBI Taxonomy" id="112525"/>
    <lineage>
        <taxon>Eukaryota</taxon>
        <taxon>Metazoa</taxon>
        <taxon>Spiralia</taxon>
        <taxon>Lophotrochozoa</taxon>
        <taxon>Mollusca</taxon>
        <taxon>Gastropoda</taxon>
        <taxon>Heterobranchia</taxon>
        <taxon>Euthyneura</taxon>
        <taxon>Panpulmonata</taxon>
        <taxon>Hygrophila</taxon>
        <taxon>Lymnaeoidea</taxon>
        <taxon>Planorbidae</taxon>
        <taxon>Biomphalaria</taxon>
    </lineage>
</organism>
<dbReference type="AlphaFoldDB" id="A0AAD8BME1"/>
<reference evidence="1" key="1">
    <citation type="journal article" date="2023" name="PLoS Negl. Trop. Dis.">
        <title>A genome sequence for Biomphalaria pfeifferi, the major vector snail for the human-infecting parasite Schistosoma mansoni.</title>
        <authorList>
            <person name="Bu L."/>
            <person name="Lu L."/>
            <person name="Laidemitt M.R."/>
            <person name="Zhang S.M."/>
            <person name="Mutuku M."/>
            <person name="Mkoji G."/>
            <person name="Steinauer M."/>
            <person name="Loker E.S."/>
        </authorList>
    </citation>
    <scope>NUCLEOTIDE SEQUENCE</scope>
    <source>
        <strain evidence="1">KasaAsao</strain>
    </source>
</reference>
<gene>
    <name evidence="1" type="ORF">Bpfe_013359</name>
</gene>
<sequence>DAVNQGKLTEEIVRESVKPLFYTRMRLGGFDPTTLLPNWTAVLLNLLNTKRWPWRMP</sequence>
<comment type="caution">
    <text evidence="1">The sequence shown here is derived from an EMBL/GenBank/DDBJ whole genome shotgun (WGS) entry which is preliminary data.</text>
</comment>
<reference evidence="1" key="2">
    <citation type="submission" date="2023-04" db="EMBL/GenBank/DDBJ databases">
        <authorList>
            <person name="Bu L."/>
            <person name="Lu L."/>
            <person name="Laidemitt M.R."/>
            <person name="Zhang S.M."/>
            <person name="Mutuku M."/>
            <person name="Mkoji G."/>
            <person name="Steinauer M."/>
            <person name="Loker E.S."/>
        </authorList>
    </citation>
    <scope>NUCLEOTIDE SEQUENCE</scope>
    <source>
        <strain evidence="1">KasaAsao</strain>
        <tissue evidence="1">Whole Snail</tissue>
    </source>
</reference>
<feature type="non-terminal residue" evidence="1">
    <location>
        <position position="1"/>
    </location>
</feature>
<keyword evidence="2" id="KW-1185">Reference proteome</keyword>
<evidence type="ECO:0000313" key="2">
    <source>
        <dbReference type="Proteomes" id="UP001233172"/>
    </source>
</evidence>